<organism evidence="3 4">
    <name type="scientific">Lampropedia hyalina DSM 16112</name>
    <dbReference type="NCBI Taxonomy" id="1122156"/>
    <lineage>
        <taxon>Bacteria</taxon>
        <taxon>Pseudomonadati</taxon>
        <taxon>Pseudomonadota</taxon>
        <taxon>Betaproteobacteria</taxon>
        <taxon>Burkholderiales</taxon>
        <taxon>Comamonadaceae</taxon>
        <taxon>Lampropedia</taxon>
    </lineage>
</organism>
<sequence length="85" mass="9683">MHTWPVQDAKARFSEFLDACLTEGPQMVTRRGTEAAVLIPVQEWKRLQAAARPSLKQLLLSDQARHELPIPPRGQARRRQIETLA</sequence>
<comment type="similarity">
    <text evidence="1 2">Belongs to the phD/YefM antitoxin family.</text>
</comment>
<dbReference type="OrthoDB" id="361281at2"/>
<evidence type="ECO:0000313" key="3">
    <source>
        <dbReference type="EMBL" id="SHF37917.1"/>
    </source>
</evidence>
<dbReference type="Gene3D" id="3.40.1620.10">
    <property type="entry name" value="YefM-like domain"/>
    <property type="match status" value="1"/>
</dbReference>
<evidence type="ECO:0000313" key="4">
    <source>
        <dbReference type="Proteomes" id="UP000184327"/>
    </source>
</evidence>
<evidence type="ECO:0000256" key="2">
    <source>
        <dbReference type="RuleBase" id="RU362080"/>
    </source>
</evidence>
<keyword evidence="4" id="KW-1185">Reference proteome</keyword>
<dbReference type="InterPro" id="IPR036165">
    <property type="entry name" value="YefM-like_sf"/>
</dbReference>
<dbReference type="NCBIfam" id="TIGR01552">
    <property type="entry name" value="phd_fam"/>
    <property type="match status" value="1"/>
</dbReference>
<dbReference type="EMBL" id="FQUZ01000020">
    <property type="protein sequence ID" value="SHF37917.1"/>
    <property type="molecule type" value="Genomic_DNA"/>
</dbReference>
<protein>
    <recommendedName>
        <fullName evidence="2">Antitoxin</fullName>
    </recommendedName>
</protein>
<reference evidence="3 4" key="1">
    <citation type="submission" date="2016-11" db="EMBL/GenBank/DDBJ databases">
        <authorList>
            <person name="Jaros S."/>
            <person name="Januszkiewicz K."/>
            <person name="Wedrychowicz H."/>
        </authorList>
    </citation>
    <scope>NUCLEOTIDE SEQUENCE [LARGE SCALE GENOMIC DNA]</scope>
    <source>
        <strain evidence="3 4">DSM 16112</strain>
    </source>
</reference>
<evidence type="ECO:0000256" key="1">
    <source>
        <dbReference type="ARBA" id="ARBA00009981"/>
    </source>
</evidence>
<name>A0A1M5B6J6_9BURK</name>
<dbReference type="STRING" id="1122156.SAMN02745117_01828"/>
<dbReference type="Proteomes" id="UP000184327">
    <property type="component" value="Unassembled WGS sequence"/>
</dbReference>
<accession>A0A1M5B6J6</accession>
<dbReference type="RefSeq" id="WP_073356388.1">
    <property type="nucleotide sequence ID" value="NZ_FQUZ01000020.1"/>
</dbReference>
<gene>
    <name evidence="3" type="ORF">SAMN02745117_01828</name>
</gene>
<comment type="function">
    <text evidence="2">Antitoxin component of a type II toxin-antitoxin (TA) system.</text>
</comment>
<dbReference type="InterPro" id="IPR006442">
    <property type="entry name" value="Antitoxin_Phd/YefM"/>
</dbReference>
<proteinExistence type="inferred from homology"/>
<dbReference type="SUPFAM" id="SSF143120">
    <property type="entry name" value="YefM-like"/>
    <property type="match status" value="1"/>
</dbReference>
<dbReference type="AlphaFoldDB" id="A0A1M5B6J6"/>
<dbReference type="Pfam" id="PF02604">
    <property type="entry name" value="PhdYeFM_antitox"/>
    <property type="match status" value="1"/>
</dbReference>